<dbReference type="OrthoDB" id="447506at2759"/>
<feature type="domain" description="C2" evidence="3">
    <location>
        <begin position="1"/>
        <end position="69"/>
    </location>
</feature>
<evidence type="ECO:0000313" key="5">
    <source>
        <dbReference type="Proteomes" id="UP000054937"/>
    </source>
</evidence>
<sequence>MGNQVEKSQVHKKGGKNPKWDQTLTLRRLEHNYLEIKVKDKDQFSDDLIGEAQIPLYSILKNAENKQYKSTIELKYKNKNAGSINLEWKWNPEILNLQDKWTVM</sequence>
<dbReference type="PANTHER" id="PTHR46502">
    <property type="entry name" value="C2 DOMAIN-CONTAINING"/>
    <property type="match status" value="1"/>
</dbReference>
<dbReference type="InterPro" id="IPR035892">
    <property type="entry name" value="C2_domain_sf"/>
</dbReference>
<proteinExistence type="predicted"/>
<dbReference type="InterPro" id="IPR000008">
    <property type="entry name" value="C2_dom"/>
</dbReference>
<comment type="caution">
    <text evidence="4">The sequence shown here is derived from an EMBL/GenBank/DDBJ whole genome shotgun (WGS) entry which is preliminary data.</text>
</comment>
<keyword evidence="1" id="KW-0479">Metal-binding</keyword>
<dbReference type="InParanoid" id="A0A0V0QVA9"/>
<evidence type="ECO:0000313" key="4">
    <source>
        <dbReference type="EMBL" id="KRX06300.1"/>
    </source>
</evidence>
<dbReference type="EMBL" id="LDAU01000097">
    <property type="protein sequence ID" value="KRX06300.1"/>
    <property type="molecule type" value="Genomic_DNA"/>
</dbReference>
<reference evidence="4 5" key="1">
    <citation type="journal article" date="2015" name="Sci. Rep.">
        <title>Genome of the facultative scuticociliatosis pathogen Pseudocohnilembus persalinus provides insight into its virulence through horizontal gene transfer.</title>
        <authorList>
            <person name="Xiong J."/>
            <person name="Wang G."/>
            <person name="Cheng J."/>
            <person name="Tian M."/>
            <person name="Pan X."/>
            <person name="Warren A."/>
            <person name="Jiang C."/>
            <person name="Yuan D."/>
            <person name="Miao W."/>
        </authorList>
    </citation>
    <scope>NUCLEOTIDE SEQUENCE [LARGE SCALE GENOMIC DNA]</scope>
    <source>
        <strain evidence="4">36N120E</strain>
    </source>
</reference>
<dbReference type="Pfam" id="PF00168">
    <property type="entry name" value="C2"/>
    <property type="match status" value="1"/>
</dbReference>
<dbReference type="PROSITE" id="PS50004">
    <property type="entry name" value="C2"/>
    <property type="match status" value="1"/>
</dbReference>
<evidence type="ECO:0000256" key="2">
    <source>
        <dbReference type="ARBA" id="ARBA00022837"/>
    </source>
</evidence>
<accession>A0A0V0QVA9</accession>
<dbReference type="PANTHER" id="PTHR46502:SF2">
    <property type="entry name" value="16 KDA PHLOEM PROTEIN 2"/>
    <property type="match status" value="1"/>
</dbReference>
<dbReference type="GO" id="GO:0046872">
    <property type="term" value="F:metal ion binding"/>
    <property type="evidence" value="ECO:0007669"/>
    <property type="project" value="UniProtKB-KW"/>
</dbReference>
<evidence type="ECO:0000256" key="1">
    <source>
        <dbReference type="ARBA" id="ARBA00022723"/>
    </source>
</evidence>
<dbReference type="Proteomes" id="UP000054937">
    <property type="component" value="Unassembled WGS sequence"/>
</dbReference>
<protein>
    <submittedName>
        <fullName evidence="4">C2 domain</fullName>
    </submittedName>
</protein>
<evidence type="ECO:0000259" key="3">
    <source>
        <dbReference type="PROSITE" id="PS50004"/>
    </source>
</evidence>
<dbReference type="AlphaFoldDB" id="A0A0V0QVA9"/>
<gene>
    <name evidence="4" type="ORF">PPERSA_06271</name>
</gene>
<dbReference type="Gene3D" id="2.60.40.150">
    <property type="entry name" value="C2 domain"/>
    <property type="match status" value="1"/>
</dbReference>
<organism evidence="4 5">
    <name type="scientific">Pseudocohnilembus persalinus</name>
    <name type="common">Ciliate</name>
    <dbReference type="NCBI Taxonomy" id="266149"/>
    <lineage>
        <taxon>Eukaryota</taxon>
        <taxon>Sar</taxon>
        <taxon>Alveolata</taxon>
        <taxon>Ciliophora</taxon>
        <taxon>Intramacronucleata</taxon>
        <taxon>Oligohymenophorea</taxon>
        <taxon>Scuticociliatia</taxon>
        <taxon>Philasterida</taxon>
        <taxon>Pseudocohnilembidae</taxon>
        <taxon>Pseudocohnilembus</taxon>
    </lineage>
</organism>
<name>A0A0V0QVA9_PSEPJ</name>
<keyword evidence="5" id="KW-1185">Reference proteome</keyword>
<dbReference type="SUPFAM" id="SSF49562">
    <property type="entry name" value="C2 domain (Calcium/lipid-binding domain, CaLB)"/>
    <property type="match status" value="1"/>
</dbReference>
<keyword evidence="2" id="KW-0106">Calcium</keyword>